<accession>A0AAD5WQQ5</accession>
<reference evidence="1" key="1">
    <citation type="submission" date="2022-07" db="EMBL/GenBank/DDBJ databases">
        <title>Draft genome sequence of Zalerion maritima ATCC 34329, a (micro)plastics degrading marine fungus.</title>
        <authorList>
            <person name="Paco A."/>
            <person name="Goncalves M.F.M."/>
            <person name="Rocha-Santos T.A.P."/>
            <person name="Alves A."/>
        </authorList>
    </citation>
    <scope>NUCLEOTIDE SEQUENCE</scope>
    <source>
        <strain evidence="1">ATCC 34329</strain>
    </source>
</reference>
<gene>
    <name evidence="1" type="ORF">MKZ38_005845</name>
</gene>
<comment type="caution">
    <text evidence="1">The sequence shown here is derived from an EMBL/GenBank/DDBJ whole genome shotgun (WGS) entry which is preliminary data.</text>
</comment>
<keyword evidence="2" id="KW-1185">Reference proteome</keyword>
<dbReference type="AlphaFoldDB" id="A0AAD5WQQ5"/>
<evidence type="ECO:0000313" key="2">
    <source>
        <dbReference type="Proteomes" id="UP001201980"/>
    </source>
</evidence>
<proteinExistence type="predicted"/>
<sequence length="403" mass="44337">MRWTEPPRRAPYLTIRRSKDGLEIYDNIELSGGKAHEVLNGSQYVVLPLGHSSVLDRPILLKVTQVDALLSVAMVLEVGEEIGRWIEVGCRAVLSMRPYAQIYGVRMPRGASLTPAVGSTPRNPGQDPASLTDHDNWITLADDNPPEPPPLQREEIEHVVELGNRVTLEIANHSAYTIHFAILDLLPLYGIERLSPRRADYEDLKAGTTKHIKEVSLEVPGRVLKHGGTSCLDILKLSVNTSSESLGCLALKSIGKLEEYSGGSRAHEGNGIRQLWNRLSGTRDAVLGGDVGDWQVVDSRVRTKLGFRLVIGPSDIAFHYRLINFGLHLTFHVLGSSSGGNTLPPQTSQAIREPELLLPCLSNAFENFDTVNRDGVMVEGWLLGLAIVPQGIEDMCHHRAELD</sequence>
<dbReference type="Proteomes" id="UP001201980">
    <property type="component" value="Unassembled WGS sequence"/>
</dbReference>
<organism evidence="1 2">
    <name type="scientific">Zalerion maritima</name>
    <dbReference type="NCBI Taxonomy" id="339359"/>
    <lineage>
        <taxon>Eukaryota</taxon>
        <taxon>Fungi</taxon>
        <taxon>Dikarya</taxon>
        <taxon>Ascomycota</taxon>
        <taxon>Pezizomycotina</taxon>
        <taxon>Sordariomycetes</taxon>
        <taxon>Lulworthiomycetidae</taxon>
        <taxon>Lulworthiales</taxon>
        <taxon>Lulworthiaceae</taxon>
        <taxon>Zalerion</taxon>
    </lineage>
</organism>
<name>A0AAD5WQQ5_9PEZI</name>
<protein>
    <submittedName>
        <fullName evidence="1">Uncharacterized protein</fullName>
    </submittedName>
</protein>
<evidence type="ECO:0000313" key="1">
    <source>
        <dbReference type="EMBL" id="KAJ2896152.1"/>
    </source>
</evidence>
<dbReference type="EMBL" id="JAKWBI020000351">
    <property type="protein sequence ID" value="KAJ2896152.1"/>
    <property type="molecule type" value="Genomic_DNA"/>
</dbReference>